<dbReference type="Gene3D" id="3.40.30.120">
    <property type="match status" value="1"/>
</dbReference>
<dbReference type="PANTHER" id="PTHR43004">
    <property type="entry name" value="TRK SYSTEM POTASSIUM UPTAKE PROTEIN"/>
    <property type="match status" value="1"/>
</dbReference>
<dbReference type="GO" id="GO:0071949">
    <property type="term" value="F:FAD binding"/>
    <property type="evidence" value="ECO:0007669"/>
    <property type="project" value="InterPro"/>
</dbReference>
<keyword evidence="5" id="KW-0503">Monooxygenase</keyword>
<keyword evidence="3" id="KW-0274">FAD</keyword>
<name>A0A9X0UFL3_9PROT</name>
<evidence type="ECO:0000259" key="4">
    <source>
        <dbReference type="Pfam" id="PF01494"/>
    </source>
</evidence>
<evidence type="ECO:0000256" key="2">
    <source>
        <dbReference type="ARBA" id="ARBA00022630"/>
    </source>
</evidence>
<protein>
    <submittedName>
        <fullName evidence="5">FAD-dependent monooxygenase</fullName>
    </submittedName>
</protein>
<evidence type="ECO:0000256" key="3">
    <source>
        <dbReference type="ARBA" id="ARBA00022827"/>
    </source>
</evidence>
<dbReference type="EMBL" id="JACOMF010000003">
    <property type="protein sequence ID" value="MBC4014500.1"/>
    <property type="molecule type" value="Genomic_DNA"/>
</dbReference>
<feature type="domain" description="FAD-binding" evidence="4">
    <location>
        <begin position="6"/>
        <end position="349"/>
    </location>
</feature>
<dbReference type="PRINTS" id="PR00420">
    <property type="entry name" value="RNGMNOXGNASE"/>
</dbReference>
<dbReference type="RefSeq" id="WP_186769266.1">
    <property type="nucleotide sequence ID" value="NZ_JACOMF010000003.1"/>
</dbReference>
<dbReference type="InterPro" id="IPR050641">
    <property type="entry name" value="RIFMO-like"/>
</dbReference>
<gene>
    <name evidence="5" type="ORF">H7965_04105</name>
</gene>
<dbReference type="InterPro" id="IPR002938">
    <property type="entry name" value="FAD-bd"/>
</dbReference>
<accession>A0A9X0UFL3</accession>
<evidence type="ECO:0000256" key="1">
    <source>
        <dbReference type="ARBA" id="ARBA00001974"/>
    </source>
</evidence>
<dbReference type="Proteomes" id="UP000600101">
    <property type="component" value="Unassembled WGS sequence"/>
</dbReference>
<dbReference type="AlphaFoldDB" id="A0A9X0UFL3"/>
<comment type="cofactor">
    <cofactor evidence="1">
        <name>FAD</name>
        <dbReference type="ChEBI" id="CHEBI:57692"/>
    </cofactor>
</comment>
<sequence length="541" mass="57453">MSSTSTKVLIVGAGPTGLVLALRLARHGVPFRIIDRNGGPGQASRAVAVQARTLEFYRQLGFADAVVALGIPMRAVHLREDGEEVASIPLAELGAALSPYPFALCFPQDDHERFLTARLEAAGAVVEWGVELRGFTQDAEGVEATLVQGGRETRCRVAYICGCDGAHSQVRESLGLGFPGGTYRHLFYVADVAVEGGFKTDIYANVDRDGLALMFPVRSSGMQRLIGIVPEAAGKSVSEGLGDRDRLEFEDVRASAEAVFGVRVTEVNWFSTYHVHHRVADHFRIGRAFIAGDAGHIHSPAGGQGMNTGIGDAVNLSWKLAEVLGGRAAPAILDTYETERIAFARSLVATTDRAFQGLVGSGPGSRFLRGWLVPNLLPALTGFAAVRRLLFRTVSQIRIAYADSALSGGKAGEVAGGDRLPWVPMAAGDNFASLAGLDWRLHVYGTAEPGLSAAASRLGLPLDAFPWTEAAGQAGLRRDAAYLLRPDMHVALALAEQEADKLQAFVARHGLVFGRAGVERNSDVAAIGGSPSIPPASMDRR</sequence>
<keyword evidence="5" id="KW-0560">Oxidoreductase</keyword>
<dbReference type="Gene3D" id="3.50.50.60">
    <property type="entry name" value="FAD/NAD(P)-binding domain"/>
    <property type="match status" value="1"/>
</dbReference>
<keyword evidence="6" id="KW-1185">Reference proteome</keyword>
<dbReference type="Gene3D" id="3.30.70.2450">
    <property type="match status" value="1"/>
</dbReference>
<dbReference type="Pfam" id="PF01494">
    <property type="entry name" value="FAD_binding_3"/>
    <property type="match status" value="1"/>
</dbReference>
<dbReference type="PANTHER" id="PTHR43004:SF19">
    <property type="entry name" value="BINDING MONOOXYGENASE, PUTATIVE (JCVI)-RELATED"/>
    <property type="match status" value="1"/>
</dbReference>
<evidence type="ECO:0000313" key="6">
    <source>
        <dbReference type="Proteomes" id="UP000600101"/>
    </source>
</evidence>
<organism evidence="5 6">
    <name type="scientific">Siccirubricoccus deserti</name>
    <dbReference type="NCBI Taxonomy" id="2013562"/>
    <lineage>
        <taxon>Bacteria</taxon>
        <taxon>Pseudomonadati</taxon>
        <taxon>Pseudomonadota</taxon>
        <taxon>Alphaproteobacteria</taxon>
        <taxon>Acetobacterales</taxon>
        <taxon>Roseomonadaceae</taxon>
        <taxon>Siccirubricoccus</taxon>
    </lineage>
</organism>
<evidence type="ECO:0000313" key="5">
    <source>
        <dbReference type="EMBL" id="MBC4014500.1"/>
    </source>
</evidence>
<dbReference type="InterPro" id="IPR036188">
    <property type="entry name" value="FAD/NAD-bd_sf"/>
</dbReference>
<proteinExistence type="predicted"/>
<dbReference type="SUPFAM" id="SSF51905">
    <property type="entry name" value="FAD/NAD(P)-binding domain"/>
    <property type="match status" value="1"/>
</dbReference>
<keyword evidence="2" id="KW-0285">Flavoprotein</keyword>
<dbReference type="GO" id="GO:0016709">
    <property type="term" value="F:oxidoreductase activity, acting on paired donors, with incorporation or reduction of molecular oxygen, NAD(P)H as one donor, and incorporation of one atom of oxygen"/>
    <property type="evidence" value="ECO:0007669"/>
    <property type="project" value="UniProtKB-ARBA"/>
</dbReference>
<reference evidence="5" key="1">
    <citation type="submission" date="2020-08" db="EMBL/GenBank/DDBJ databases">
        <authorList>
            <person name="Hu Y."/>
            <person name="Nguyen S.V."/>
            <person name="Li F."/>
            <person name="Fanning S."/>
        </authorList>
    </citation>
    <scope>NUCLEOTIDE SEQUENCE</scope>
    <source>
        <strain evidence="5">SYSU D8009</strain>
    </source>
</reference>
<comment type="caution">
    <text evidence="5">The sequence shown here is derived from an EMBL/GenBank/DDBJ whole genome shotgun (WGS) entry which is preliminary data.</text>
</comment>